<protein>
    <submittedName>
        <fullName evidence="5">Anaerobic ribonucleoside triphosphate reductase</fullName>
        <ecNumber evidence="5">1.17.4.2</ecNumber>
    </submittedName>
</protein>
<dbReference type="NCBIfam" id="NF005497">
    <property type="entry name" value="PRK07111.1"/>
    <property type="match status" value="1"/>
</dbReference>
<sequence length="735" mass="83206">MVQNVIKRDGRTVLFDKSLVRGAITKAMKEVGEIDFLLANSIADKIENNQSDILDVNSIQVMVENYLMQSSLPDVARAYIIYRHKRDKARNSKSNDIITDIVAAKKNDITRENANMNADTPAGMMMKVASERTKEYVDEFLLSDDVRKLVDDNILHVHDKDYYPTKSLTCLQHPVDKLLNEGFRAGHGESRPAKRIETASILSCISMEAIQNEMHGGQAIPAFDFYLAPFVRKTYIEEVKKIEDFLCYDFSDLYESKIDDYLHKELDNLKGDERVRQQAINQTVERVHQSMEAFIHNMNTIHSRGGNQVVFSSVNYGTDTSAEGRCVIRELLSSTYNGVGNHATAIFPIQIWKKKRGVNFLPGDPNYDLFKLACKVTAKRFFPNFVNLDAPYNQSSKWKADDPKRYMYEVATMGCRTRVFEDRFGESQSVGRGNLSFSTINLPGLALSVMHIENKDKRLLAFFEKLTDAINITGKQLYERYQFQCTALAKQFPLLMSGMWVGSENLKPEDEVREVLKHGTLGVGFIGLAECLIALCGHHHGESEEAQKLGLDIITFMRDRTKILSDQYDLNYSVFATPAEGLSGKFTKKDKKKYGVVPGVTDKDYYTNSNHVPVYYKCSADHKAKIEAPYHDLTRGGHIFYIELDGDATHNIKAVEQIVGLIDKYDIGYGSINHNRNRCLDCSYEDASANLEECPVCGSHNIDKLQRITGYLVGTTDRWNSGKLAELHDRVTHGV</sequence>
<dbReference type="Proteomes" id="UP001205506">
    <property type="component" value="Unassembled WGS sequence"/>
</dbReference>
<dbReference type="RefSeq" id="WP_254969982.1">
    <property type="nucleotide sequence ID" value="NZ_JANDWU010000012.1"/>
</dbReference>
<keyword evidence="2 3" id="KW-0067">ATP-binding</keyword>
<evidence type="ECO:0000256" key="1">
    <source>
        <dbReference type="ARBA" id="ARBA00022741"/>
    </source>
</evidence>
<proteinExistence type="predicted"/>
<dbReference type="EC" id="1.17.4.2" evidence="5"/>
<name>A0AAW5IBQ8_9BACT</name>
<dbReference type="InterPro" id="IPR005144">
    <property type="entry name" value="ATP-cone_dom"/>
</dbReference>
<organism evidence="5 6">
    <name type="scientific">Segatella copri</name>
    <dbReference type="NCBI Taxonomy" id="165179"/>
    <lineage>
        <taxon>Bacteria</taxon>
        <taxon>Pseudomonadati</taxon>
        <taxon>Bacteroidota</taxon>
        <taxon>Bacteroidia</taxon>
        <taxon>Bacteroidales</taxon>
        <taxon>Prevotellaceae</taxon>
        <taxon>Segatella</taxon>
    </lineage>
</organism>
<dbReference type="GO" id="GO:0006260">
    <property type="term" value="P:DNA replication"/>
    <property type="evidence" value="ECO:0007669"/>
    <property type="project" value="InterPro"/>
</dbReference>
<dbReference type="Pfam" id="PF03477">
    <property type="entry name" value="ATP-cone"/>
    <property type="match status" value="1"/>
</dbReference>
<reference evidence="5" key="1">
    <citation type="submission" date="2022-07" db="EMBL/GenBank/DDBJ databases">
        <title>Prevotella copri.</title>
        <authorList>
            <person name="Yang C."/>
        </authorList>
    </citation>
    <scope>NUCLEOTIDE SEQUENCE</scope>
    <source>
        <strain evidence="5">HF1805</strain>
    </source>
</reference>
<dbReference type="SUPFAM" id="SSF51998">
    <property type="entry name" value="PFL-like glycyl radical enzymes"/>
    <property type="match status" value="1"/>
</dbReference>
<dbReference type="AlphaFoldDB" id="A0AAW5IBQ8"/>
<dbReference type="GO" id="GO:0031250">
    <property type="term" value="C:anaerobic ribonucleoside-triphosphate reductase complex"/>
    <property type="evidence" value="ECO:0007669"/>
    <property type="project" value="TreeGrafter"/>
</dbReference>
<dbReference type="GO" id="GO:0005524">
    <property type="term" value="F:ATP binding"/>
    <property type="evidence" value="ECO:0007669"/>
    <property type="project" value="UniProtKB-UniRule"/>
</dbReference>
<feature type="domain" description="ATP-cone" evidence="4">
    <location>
        <begin position="3"/>
        <end position="90"/>
    </location>
</feature>
<evidence type="ECO:0000259" key="4">
    <source>
        <dbReference type="PROSITE" id="PS51161"/>
    </source>
</evidence>
<dbReference type="GO" id="GO:0004748">
    <property type="term" value="F:ribonucleoside-diphosphate reductase activity, thioredoxin disulfide as acceptor"/>
    <property type="evidence" value="ECO:0007669"/>
    <property type="project" value="TreeGrafter"/>
</dbReference>
<keyword evidence="5" id="KW-0560">Oxidoreductase</keyword>
<dbReference type="EMBL" id="JANDWU010000012">
    <property type="protein sequence ID" value="MCP9549457.1"/>
    <property type="molecule type" value="Genomic_DNA"/>
</dbReference>
<gene>
    <name evidence="5" type="ORF">NNC68_08215</name>
</gene>
<dbReference type="NCBIfam" id="NF011292">
    <property type="entry name" value="PRK14704.1"/>
    <property type="match status" value="1"/>
</dbReference>
<dbReference type="Gene3D" id="3.20.70.20">
    <property type="match status" value="1"/>
</dbReference>
<accession>A0AAW5IBQ8</accession>
<evidence type="ECO:0000313" key="5">
    <source>
        <dbReference type="EMBL" id="MCP9549457.1"/>
    </source>
</evidence>
<dbReference type="PANTHER" id="PTHR21075">
    <property type="entry name" value="ANAEROBIC RIBONUCLEOSIDE-TRIPHOSPHATE REDUCTASE"/>
    <property type="match status" value="1"/>
</dbReference>
<evidence type="ECO:0000256" key="3">
    <source>
        <dbReference type="PROSITE-ProRule" id="PRU00492"/>
    </source>
</evidence>
<comment type="caution">
    <text evidence="5">The sequence shown here is derived from an EMBL/GenBank/DDBJ whole genome shotgun (WGS) entry which is preliminary data.</text>
</comment>
<evidence type="ECO:0000313" key="6">
    <source>
        <dbReference type="Proteomes" id="UP001205506"/>
    </source>
</evidence>
<dbReference type="InterPro" id="IPR012833">
    <property type="entry name" value="NrdD"/>
</dbReference>
<dbReference type="PANTHER" id="PTHR21075:SF0">
    <property type="entry name" value="ANAEROBIC RIBONUCLEOSIDE-TRIPHOSPHATE REDUCTASE"/>
    <property type="match status" value="1"/>
</dbReference>
<evidence type="ECO:0000256" key="2">
    <source>
        <dbReference type="ARBA" id="ARBA00022840"/>
    </source>
</evidence>
<dbReference type="GO" id="GO:0009265">
    <property type="term" value="P:2'-deoxyribonucleotide biosynthetic process"/>
    <property type="evidence" value="ECO:0007669"/>
    <property type="project" value="TreeGrafter"/>
</dbReference>
<dbReference type="PROSITE" id="PS51161">
    <property type="entry name" value="ATP_CONE"/>
    <property type="match status" value="1"/>
</dbReference>
<dbReference type="NCBIfam" id="TIGR02487">
    <property type="entry name" value="NrdD"/>
    <property type="match status" value="1"/>
</dbReference>
<dbReference type="GO" id="GO:0008998">
    <property type="term" value="F:ribonucleoside-triphosphate reductase (thioredoxin) activity"/>
    <property type="evidence" value="ECO:0007669"/>
    <property type="project" value="UniProtKB-EC"/>
</dbReference>
<dbReference type="Pfam" id="PF13597">
    <property type="entry name" value="NRDD"/>
    <property type="match status" value="1"/>
</dbReference>
<keyword evidence="1 3" id="KW-0547">Nucleotide-binding</keyword>